<keyword evidence="1" id="KW-0547">Nucleotide-binding</keyword>
<evidence type="ECO:0000256" key="1">
    <source>
        <dbReference type="ARBA" id="ARBA00022741"/>
    </source>
</evidence>
<dbReference type="GO" id="GO:0005737">
    <property type="term" value="C:cytoplasm"/>
    <property type="evidence" value="ECO:0007669"/>
    <property type="project" value="TreeGrafter"/>
</dbReference>
<dbReference type="SUPFAM" id="SSF52540">
    <property type="entry name" value="P-loop containing nucleoside triphosphate hydrolases"/>
    <property type="match status" value="1"/>
</dbReference>
<dbReference type="PROSITE" id="PS50125">
    <property type="entry name" value="GUANYLATE_CYCLASE_2"/>
    <property type="match status" value="1"/>
</dbReference>
<dbReference type="SUPFAM" id="SSF48452">
    <property type="entry name" value="TPR-like"/>
    <property type="match status" value="1"/>
</dbReference>
<evidence type="ECO:0000313" key="4">
    <source>
        <dbReference type="EMBL" id="NYJ08904.1"/>
    </source>
</evidence>
<dbReference type="SUPFAM" id="SSF55073">
    <property type="entry name" value="Nucleotide cyclase"/>
    <property type="match status" value="1"/>
</dbReference>
<dbReference type="Gene3D" id="3.30.70.1230">
    <property type="entry name" value="Nucleotide cyclase"/>
    <property type="match status" value="1"/>
</dbReference>
<dbReference type="SMART" id="SM00044">
    <property type="entry name" value="CYCc"/>
    <property type="match status" value="1"/>
</dbReference>
<keyword evidence="5" id="KW-1185">Reference proteome</keyword>
<dbReference type="AlphaFoldDB" id="A0A853CLF3"/>
<evidence type="ECO:0000259" key="3">
    <source>
        <dbReference type="PROSITE" id="PS50125"/>
    </source>
</evidence>
<dbReference type="InterPro" id="IPR001054">
    <property type="entry name" value="A/G_cyclase"/>
</dbReference>
<dbReference type="GO" id="GO:0005524">
    <property type="term" value="F:ATP binding"/>
    <property type="evidence" value="ECO:0007669"/>
    <property type="project" value="UniProtKB-KW"/>
</dbReference>
<dbReference type="RefSeq" id="WP_179721860.1">
    <property type="nucleotide sequence ID" value="NZ_JACBZT010000001.1"/>
</dbReference>
<dbReference type="InterPro" id="IPR027417">
    <property type="entry name" value="P-loop_NTPase"/>
</dbReference>
<dbReference type="CDD" id="cd07302">
    <property type="entry name" value="CHD"/>
    <property type="match status" value="1"/>
</dbReference>
<keyword evidence="2" id="KW-0067">ATP-binding</keyword>
<dbReference type="InterPro" id="IPR029787">
    <property type="entry name" value="Nucleotide_cyclase"/>
</dbReference>
<dbReference type="Proteomes" id="UP000541969">
    <property type="component" value="Unassembled WGS sequence"/>
</dbReference>
<dbReference type="GO" id="GO:0004016">
    <property type="term" value="F:adenylate cyclase activity"/>
    <property type="evidence" value="ECO:0007669"/>
    <property type="project" value="UniProtKB-ARBA"/>
</dbReference>
<dbReference type="InterPro" id="IPR025874">
    <property type="entry name" value="DZR"/>
</dbReference>
<sequence length="1157" mass="123717">MTCAACGAVNREGRKFCAECGAALVASCPACGSSNEPGERFCGDCGVPLAAPQTEAPAPPAPEVRRVSVLFCDLVGYTALAEQRDAEDVRAVLSGYFDVARTVVRRYGGEIEKYIGDAVVAVWGVPAAHEDDAERAVRAALDLVDAVPVYGEALGLALQARAGVVTGRAASLGNPLEGIVVGDRVNTAARLQGAAPPGGVLVDAATHEVTVAAIEYADAGTHTLKGKAEQLRLWRAQRVIAGVRGGRRVDELEAPLVGRARELSVVKELFHSCLEERRTRLVALTGQAGVGKSRLHWEFEKHVDGLAFGVLWHTGRCLAYGDGVAYWALAEMVRQRLGIAQEDPPDVVREKLRVGLERWVGDPVARRYVEPRLGVLLGSEDAELPRQELFAGWRLFVEQLAEEAPVVLTFEDMQWADAGLLDFLEQLLDWSPAHRVFVVVLTRPELFDARPSLLSGRRNATAVGVEPLSDAAVGALLDQLVPDLPDRVRTLITGHAAGNPLFVLETIRGLLDRGLVVERDGRRTLVGPIDELQVPATLSALLGARLDALPPDERALVRDLSVFGGSLPRAAVDAMSDLPADAVDLALADLVRRDVLTVRRDPLSPDRGHYTFAQSLLRTVAYDSLSKRERKARHLRAAAHLRAAFPDDGEEVVEVLATHYREAWAAVPDAPDAAAIRDDAAVAFRRAGDRARAVGAPAAAEHAYRAAAELTADEEVAARRLAAAAGAAFLAGRSAEALELYDRVAADHRAAGREDAARALVAPSCEVLVNLRRLAEAEKRLAEALDAADPEDPGIPDWVLGLARVAWLDGEVPVALEHADRALSLAAAVGDPRLLGRAASQRADALAFSGRIDESLLLYRWALDLLGRDGDLRPRLRALSNIGALHLGADRPGAPAVLEEAVELARMLGDVALAWPTLNLSQLDLFTGGWTAAQRRLAGVLDEVPSGIVESQALHFGVVLAQGLVGEVESAREHLAVLAGWRDSADVQARASALAASALVASAEGDLETALAHGGQAARDARTAIGLSSDAVRWGWPVAVDAALRLGRTDDAERLLDLVPVRSPGQVPPFIRAQLSRFRARLAALQHGAGIEERLRTALAELDRLGYPYWRAQVQGELAERLREEGRQAEAAALLEEATGTLTRLGARPALRVLGRD</sequence>
<proteinExistence type="predicted"/>
<dbReference type="EMBL" id="JACBZT010000001">
    <property type="protein sequence ID" value="NYJ08904.1"/>
    <property type="molecule type" value="Genomic_DNA"/>
</dbReference>
<dbReference type="Pfam" id="PF12773">
    <property type="entry name" value="DZR"/>
    <property type="match status" value="1"/>
</dbReference>
<organism evidence="4 5">
    <name type="scientific">Petropleomorpha daqingensis</name>
    <dbReference type="NCBI Taxonomy" id="2026353"/>
    <lineage>
        <taxon>Bacteria</taxon>
        <taxon>Bacillati</taxon>
        <taxon>Actinomycetota</taxon>
        <taxon>Actinomycetes</taxon>
        <taxon>Geodermatophilales</taxon>
        <taxon>Geodermatophilaceae</taxon>
        <taxon>Petropleomorpha</taxon>
    </lineage>
</organism>
<dbReference type="GO" id="GO:0009190">
    <property type="term" value="P:cyclic nucleotide biosynthetic process"/>
    <property type="evidence" value="ECO:0007669"/>
    <property type="project" value="InterPro"/>
</dbReference>
<dbReference type="Gene3D" id="1.25.40.10">
    <property type="entry name" value="Tetratricopeptide repeat domain"/>
    <property type="match status" value="1"/>
</dbReference>
<dbReference type="GO" id="GO:0035556">
    <property type="term" value="P:intracellular signal transduction"/>
    <property type="evidence" value="ECO:0007669"/>
    <property type="project" value="InterPro"/>
</dbReference>
<evidence type="ECO:0000313" key="5">
    <source>
        <dbReference type="Proteomes" id="UP000541969"/>
    </source>
</evidence>
<dbReference type="InterPro" id="IPR011990">
    <property type="entry name" value="TPR-like_helical_dom_sf"/>
</dbReference>
<dbReference type="PANTHER" id="PTHR16305:SF28">
    <property type="entry name" value="GUANYLATE CYCLASE DOMAIN-CONTAINING PROTEIN"/>
    <property type="match status" value="1"/>
</dbReference>
<gene>
    <name evidence="4" type="ORF">GGQ55_005182</name>
</gene>
<accession>A0A853CLF3</accession>
<dbReference type="InterPro" id="IPR041664">
    <property type="entry name" value="AAA_16"/>
</dbReference>
<feature type="domain" description="Guanylate cyclase" evidence="3">
    <location>
        <begin position="68"/>
        <end position="192"/>
    </location>
</feature>
<dbReference type="Pfam" id="PF13191">
    <property type="entry name" value="AAA_16"/>
    <property type="match status" value="1"/>
</dbReference>
<dbReference type="PANTHER" id="PTHR16305">
    <property type="entry name" value="TESTICULAR SOLUBLE ADENYLYL CYCLASE"/>
    <property type="match status" value="1"/>
</dbReference>
<comment type="caution">
    <text evidence="4">The sequence shown here is derived from an EMBL/GenBank/DDBJ whole genome shotgun (WGS) entry which is preliminary data.</text>
</comment>
<dbReference type="Pfam" id="PF00211">
    <property type="entry name" value="Guanylate_cyc"/>
    <property type="match status" value="1"/>
</dbReference>
<protein>
    <submittedName>
        <fullName evidence="4">Class 3 adenylate cyclase/tetratricopeptide (TPR) repeat protein</fullName>
    </submittedName>
</protein>
<name>A0A853CLF3_9ACTN</name>
<evidence type="ECO:0000256" key="2">
    <source>
        <dbReference type="ARBA" id="ARBA00022840"/>
    </source>
</evidence>
<reference evidence="4 5" key="1">
    <citation type="submission" date="2020-07" db="EMBL/GenBank/DDBJ databases">
        <title>Sequencing the genomes of 1000 actinobacteria strains.</title>
        <authorList>
            <person name="Klenk H.-P."/>
        </authorList>
    </citation>
    <scope>NUCLEOTIDE SEQUENCE [LARGE SCALE GENOMIC DNA]</scope>
    <source>
        <strain evidence="4 5">DSM 104001</strain>
    </source>
</reference>